<organism evidence="2 3">
    <name type="scientific">Spiroplasma apis B31</name>
    <dbReference type="NCBI Taxonomy" id="1276258"/>
    <lineage>
        <taxon>Bacteria</taxon>
        <taxon>Bacillati</taxon>
        <taxon>Mycoplasmatota</taxon>
        <taxon>Mollicutes</taxon>
        <taxon>Entomoplasmatales</taxon>
        <taxon>Spiroplasmataceae</taxon>
        <taxon>Spiroplasma</taxon>
    </lineage>
</organism>
<keyword evidence="3" id="KW-1185">Reference proteome</keyword>
<dbReference type="STRING" id="1276258.SAPIS_v1c06870"/>
<feature type="signal peptide" evidence="1">
    <location>
        <begin position="1"/>
        <end position="16"/>
    </location>
</feature>
<feature type="chain" id="PRO_5004740349" description="Lipoprotein" evidence="1">
    <location>
        <begin position="17"/>
        <end position="782"/>
    </location>
</feature>
<dbReference type="PROSITE" id="PS51257">
    <property type="entry name" value="PROKAR_LIPOPROTEIN"/>
    <property type="match status" value="1"/>
</dbReference>
<protein>
    <recommendedName>
        <fullName evidence="4">Lipoprotein</fullName>
    </recommendedName>
</protein>
<accession>V5RIN7</accession>
<dbReference type="OrthoDB" id="387726at2"/>
<name>V5RIN7_SPIAP</name>
<dbReference type="HOGENOM" id="CLU_367973_0_0_14"/>
<dbReference type="KEGG" id="sapi:SAPIS_v1c06870"/>
<proteinExistence type="predicted"/>
<dbReference type="PATRIC" id="fig|1276258.3.peg.701"/>
<evidence type="ECO:0000256" key="1">
    <source>
        <dbReference type="SAM" id="SignalP"/>
    </source>
</evidence>
<evidence type="ECO:0000313" key="3">
    <source>
        <dbReference type="Proteomes" id="UP000018550"/>
    </source>
</evidence>
<dbReference type="RefSeq" id="WP_023789712.1">
    <property type="nucleotide sequence ID" value="NC_022998.1"/>
</dbReference>
<keyword evidence="1" id="KW-0732">Signal</keyword>
<evidence type="ECO:0000313" key="2">
    <source>
        <dbReference type="EMBL" id="AHB36532.1"/>
    </source>
</evidence>
<evidence type="ECO:0008006" key="4">
    <source>
        <dbReference type="Google" id="ProtNLM"/>
    </source>
</evidence>
<dbReference type="AlphaFoldDB" id="V5RIN7"/>
<sequence>MNKLMMLLGSISISSASLLTVVSCGRTGRMNVITSEQEKITSLTSLKKSSLTENNVKLGGNISTEEIWKLVEALKLTEVIKNNPTATAMIESLRSFVMSNMLLSEISAKVPGLGWIVQKLQWQNLNWGFNQLYDVDNEKNAFAKNASGWMENNDQWSISVTFLNEDLTGWVGINNPVYARININQKVGVNDDGTVDLKNSNPDAVWPDENNKIDGSSAFLPIASSTSDQTKKRGFIYQGFVNSSELINLTDIYDPNRTTLPSGSLIYTPSATDFVNNSILQGDIVNESLKNAKEEIKEAIEKYLLDNPIFISDNMNSDHIQIRIKNQIYAVLFKELLLRRKRDFKEEQLVYSNSLITMYWNSIITKAKRVRDSEYINSDDYNTINNIIEDFISKKDKDLSTDFSKDGGLSESEAKTVYENLLKIIKFSKNDNDVSKTEVDFAEKNITTEMYKRNYDFSSNSFNNGNDIPLLKPENYEDFGLNGSYQFKVIYYNKPIVESDRPDFTYLSDENKTPFKDEFISDLGFKNVFTKPRFETLLKTFNKKSNMNNQTLIDDYEDSEATVIEPFNLSEVDDNNVKNPSWFKDAGYLKQWLGDNADDSDWRIRNLLGVINKTSKERLIQIFDTSSKTHENITDYNLSASNLVFGELTNHSNPSSFINGKSNDDEAFAELISNKSGNELPFHIVDVDKNGNSDSRDFIHEAGLENLKPFDLRLMVGTLDTYGKKVDTLDYSQWWYNDLYDLSSTKLEVWLNIYKSKSIYQAFVNYWNDNVKNNENNPDNNI</sequence>
<gene>
    <name evidence="2" type="ORF">SAPIS_v1c06870</name>
</gene>
<dbReference type="EMBL" id="CP006682">
    <property type="protein sequence ID" value="AHB36532.1"/>
    <property type="molecule type" value="Genomic_DNA"/>
</dbReference>
<dbReference type="Proteomes" id="UP000018550">
    <property type="component" value="Chromosome"/>
</dbReference>
<reference evidence="2 3" key="1">
    <citation type="journal article" date="2014" name="Genome Announc.">
        <title>Complete Genome Sequence of Spiroplasma apis B31T (ATCC 33834), a Bacterium Associated with May Disease of Honeybees (Apis mellifera).</title>
        <authorList>
            <person name="Ku C."/>
            <person name="Lo W.S."/>
            <person name="Chen L.L."/>
            <person name="Kuo C.H."/>
        </authorList>
    </citation>
    <scope>NUCLEOTIDE SEQUENCE [LARGE SCALE GENOMIC DNA]</scope>
    <source>
        <strain evidence="2">B31</strain>
    </source>
</reference>